<organism evidence="10 11">
    <name type="scientific">Clytia hemisphaerica</name>
    <dbReference type="NCBI Taxonomy" id="252671"/>
    <lineage>
        <taxon>Eukaryota</taxon>
        <taxon>Metazoa</taxon>
        <taxon>Cnidaria</taxon>
        <taxon>Hydrozoa</taxon>
        <taxon>Hydroidolina</taxon>
        <taxon>Leptothecata</taxon>
        <taxon>Obeliida</taxon>
        <taxon>Clytiidae</taxon>
        <taxon>Clytia</taxon>
    </lineage>
</organism>
<comment type="function">
    <text evidence="5">Required for box C/D snoRNAs accumulation involved in snoRNA processing, snoRNA transport to the nucleolus and ribosome biogenesis.</text>
</comment>
<evidence type="ECO:0000256" key="5">
    <source>
        <dbReference type="ARBA" id="ARBA00049598"/>
    </source>
</evidence>
<feature type="compositionally biased region" description="Polar residues" evidence="8">
    <location>
        <begin position="326"/>
        <end position="342"/>
    </location>
</feature>
<comment type="similarity">
    <text evidence="6">Belongs to the BCD1 family.</text>
</comment>
<dbReference type="RefSeq" id="XP_066935907.1">
    <property type="nucleotide sequence ID" value="XM_067079806.1"/>
</dbReference>
<evidence type="ECO:0000256" key="1">
    <source>
        <dbReference type="ARBA" id="ARBA00022553"/>
    </source>
</evidence>
<evidence type="ECO:0000256" key="3">
    <source>
        <dbReference type="ARBA" id="ARBA00022771"/>
    </source>
</evidence>
<dbReference type="GO" id="GO:0048254">
    <property type="term" value="P:snoRNA localization"/>
    <property type="evidence" value="ECO:0007669"/>
    <property type="project" value="TreeGrafter"/>
</dbReference>
<dbReference type="GO" id="GO:0005634">
    <property type="term" value="C:nucleus"/>
    <property type="evidence" value="ECO:0007669"/>
    <property type="project" value="TreeGrafter"/>
</dbReference>
<feature type="domain" description="HIT-type" evidence="9">
    <location>
        <begin position="67"/>
        <end position="101"/>
    </location>
</feature>
<protein>
    <recommendedName>
        <fullName evidence="9">HIT-type domain-containing protein</fullName>
    </recommendedName>
</protein>
<accession>A0A7M5V939</accession>
<name>A0A7M5V939_9CNID</name>
<sequence>MSSTEKTQTLLDNVDLTGQQPIYSQKVIEKTIEVHNLDGEDVTMNSPIRESPPCSSKTIIDRRLRKCEICLEELCKYTCPGCKIKTCCLSCVEKHKKMTGCIGRRDKTAFVAKSQFNNFHLLNDYRFLEEAGRLSDNAKRDYKVRPTLKPQKKEQILTRNASKSGVNLYRMAKGMKRWKENRSYYNIKEQTLFWTMKLIFDGIKEPILTKQAETLTFKELLSKYIGEEQGLDVNKEKYLKHMIHFKNKALKVFFKQEIDPGSENLRFAEMNIEGTIKDGLQSKSILEYPVFYLVLAENVQQFREEPYLQVPASDSDEEEVIEEKTQQQQLRHNMNPFNNTIIKQEKHSDDESDDDVTRPVAKQRRLDVT</sequence>
<keyword evidence="1" id="KW-0597">Phosphoprotein</keyword>
<dbReference type="GO" id="GO:0008270">
    <property type="term" value="F:zinc ion binding"/>
    <property type="evidence" value="ECO:0007669"/>
    <property type="project" value="UniProtKB-UniRule"/>
</dbReference>
<evidence type="ECO:0000256" key="4">
    <source>
        <dbReference type="ARBA" id="ARBA00022833"/>
    </source>
</evidence>
<proteinExistence type="inferred from homology"/>
<feature type="region of interest" description="Disordered" evidence="8">
    <location>
        <begin position="326"/>
        <end position="369"/>
    </location>
</feature>
<dbReference type="InterPro" id="IPR051639">
    <property type="entry name" value="BCD1"/>
</dbReference>
<dbReference type="EnsemblMetazoa" id="CLYHEMT011927.1">
    <property type="protein sequence ID" value="CLYHEMP011927.1"/>
    <property type="gene ID" value="CLYHEMG011927"/>
</dbReference>
<dbReference type="PROSITE" id="PS51083">
    <property type="entry name" value="ZF_HIT"/>
    <property type="match status" value="1"/>
</dbReference>
<evidence type="ECO:0000313" key="11">
    <source>
        <dbReference type="Proteomes" id="UP000594262"/>
    </source>
</evidence>
<evidence type="ECO:0000256" key="6">
    <source>
        <dbReference type="ARBA" id="ARBA00049654"/>
    </source>
</evidence>
<dbReference type="PANTHER" id="PTHR13483:SF3">
    <property type="entry name" value="BOX C_D SNORNA PROTEIN 1"/>
    <property type="match status" value="1"/>
</dbReference>
<dbReference type="GO" id="GO:0000463">
    <property type="term" value="P:maturation of LSU-rRNA from tricistronic rRNA transcript (SSU-rRNA, 5.8S rRNA, LSU-rRNA)"/>
    <property type="evidence" value="ECO:0007669"/>
    <property type="project" value="TreeGrafter"/>
</dbReference>
<keyword evidence="3 7" id="KW-0863">Zinc-finger</keyword>
<dbReference type="Pfam" id="PF25790">
    <property type="entry name" value="BCD1"/>
    <property type="match status" value="1"/>
</dbReference>
<dbReference type="CDD" id="cd23023">
    <property type="entry name" value="zf-HIT_BCD1"/>
    <property type="match status" value="1"/>
</dbReference>
<evidence type="ECO:0000313" key="10">
    <source>
        <dbReference type="EnsemblMetazoa" id="CLYHEMP011927.1"/>
    </source>
</evidence>
<evidence type="ECO:0000256" key="2">
    <source>
        <dbReference type="ARBA" id="ARBA00022723"/>
    </source>
</evidence>
<reference evidence="10" key="1">
    <citation type="submission" date="2021-01" db="UniProtKB">
        <authorList>
            <consortium name="EnsemblMetazoa"/>
        </authorList>
    </citation>
    <scope>IDENTIFICATION</scope>
</reference>
<evidence type="ECO:0000256" key="8">
    <source>
        <dbReference type="SAM" id="MobiDB-lite"/>
    </source>
</evidence>
<keyword evidence="2" id="KW-0479">Metal-binding</keyword>
<dbReference type="Proteomes" id="UP000594262">
    <property type="component" value="Unplaced"/>
</dbReference>
<dbReference type="InterPro" id="IPR007529">
    <property type="entry name" value="Znf_HIT"/>
</dbReference>
<keyword evidence="4" id="KW-0862">Zinc</keyword>
<keyword evidence="11" id="KW-1185">Reference proteome</keyword>
<dbReference type="GeneID" id="136823629"/>
<evidence type="ECO:0000256" key="7">
    <source>
        <dbReference type="PROSITE-ProRule" id="PRU00453"/>
    </source>
</evidence>
<dbReference type="SUPFAM" id="SSF144232">
    <property type="entry name" value="HIT/MYND zinc finger-like"/>
    <property type="match status" value="1"/>
</dbReference>
<dbReference type="AlphaFoldDB" id="A0A7M5V939"/>
<dbReference type="PANTHER" id="PTHR13483">
    <property type="entry name" value="BOX C_D SNORNA PROTEIN 1-RELATED"/>
    <property type="match status" value="1"/>
</dbReference>
<evidence type="ECO:0000259" key="9">
    <source>
        <dbReference type="PROSITE" id="PS51083"/>
    </source>
</evidence>
<dbReference type="InterPro" id="IPR057721">
    <property type="entry name" value="BCD1_alpha/beta"/>
</dbReference>
<dbReference type="GO" id="GO:0070761">
    <property type="term" value="C:pre-snoRNP complex"/>
    <property type="evidence" value="ECO:0007669"/>
    <property type="project" value="TreeGrafter"/>
</dbReference>
<dbReference type="OrthoDB" id="272357at2759"/>
<dbReference type="GO" id="GO:0000492">
    <property type="term" value="P:box C/D snoRNP assembly"/>
    <property type="evidence" value="ECO:0007669"/>
    <property type="project" value="TreeGrafter"/>
</dbReference>
<dbReference type="Gene3D" id="3.30.60.190">
    <property type="match status" value="1"/>
</dbReference>